<comment type="caution">
    <text evidence="6">The sequence shown here is derived from an EMBL/GenBank/DDBJ whole genome shotgun (WGS) entry which is preliminary data.</text>
</comment>
<dbReference type="PRINTS" id="PR00455">
    <property type="entry name" value="HTHTETR"/>
</dbReference>
<dbReference type="GO" id="GO:0000976">
    <property type="term" value="F:transcription cis-regulatory region binding"/>
    <property type="evidence" value="ECO:0007669"/>
    <property type="project" value="TreeGrafter"/>
</dbReference>
<dbReference type="InterPro" id="IPR001647">
    <property type="entry name" value="HTH_TetR"/>
</dbReference>
<dbReference type="PROSITE" id="PS50977">
    <property type="entry name" value="HTH_TETR_2"/>
    <property type="match status" value="1"/>
</dbReference>
<evidence type="ECO:0000313" key="7">
    <source>
        <dbReference type="Proteomes" id="UP000247569"/>
    </source>
</evidence>
<dbReference type="PANTHER" id="PTHR30055">
    <property type="entry name" value="HTH-TYPE TRANSCRIPTIONAL REGULATOR RUTR"/>
    <property type="match status" value="1"/>
</dbReference>
<evidence type="ECO:0000256" key="1">
    <source>
        <dbReference type="ARBA" id="ARBA00023015"/>
    </source>
</evidence>
<feature type="domain" description="HTH tetR-type" evidence="5">
    <location>
        <begin position="14"/>
        <end position="74"/>
    </location>
</feature>
<name>A0A318K5A6_9NOCA</name>
<dbReference type="PANTHER" id="PTHR30055:SF148">
    <property type="entry name" value="TETR-FAMILY TRANSCRIPTIONAL REGULATOR"/>
    <property type="match status" value="1"/>
</dbReference>
<dbReference type="OrthoDB" id="4543698at2"/>
<dbReference type="Gene3D" id="1.10.357.10">
    <property type="entry name" value="Tetracycline Repressor, domain 2"/>
    <property type="match status" value="1"/>
</dbReference>
<dbReference type="GO" id="GO:0003700">
    <property type="term" value="F:DNA-binding transcription factor activity"/>
    <property type="evidence" value="ECO:0007669"/>
    <property type="project" value="TreeGrafter"/>
</dbReference>
<evidence type="ECO:0000259" key="5">
    <source>
        <dbReference type="PROSITE" id="PS50977"/>
    </source>
</evidence>
<reference evidence="6 7" key="1">
    <citation type="submission" date="2018-05" db="EMBL/GenBank/DDBJ databases">
        <title>Genomic Encyclopedia of Type Strains, Phase IV (KMG-IV): sequencing the most valuable type-strain genomes for metagenomic binning, comparative biology and taxonomic classification.</title>
        <authorList>
            <person name="Goeker M."/>
        </authorList>
    </citation>
    <scope>NUCLEOTIDE SEQUENCE [LARGE SCALE GENOMIC DNA]</scope>
    <source>
        <strain evidence="6 7">DSM 44704</strain>
    </source>
</reference>
<dbReference type="SUPFAM" id="SSF46689">
    <property type="entry name" value="Homeodomain-like"/>
    <property type="match status" value="1"/>
</dbReference>
<dbReference type="InterPro" id="IPR050109">
    <property type="entry name" value="HTH-type_TetR-like_transc_reg"/>
</dbReference>
<evidence type="ECO:0000256" key="3">
    <source>
        <dbReference type="ARBA" id="ARBA00023163"/>
    </source>
</evidence>
<keyword evidence="3" id="KW-0804">Transcription</keyword>
<dbReference type="Gene3D" id="1.10.10.60">
    <property type="entry name" value="Homeodomain-like"/>
    <property type="match status" value="1"/>
</dbReference>
<keyword evidence="2 4" id="KW-0238">DNA-binding</keyword>
<dbReference type="SUPFAM" id="SSF48498">
    <property type="entry name" value="Tetracyclin repressor-like, C-terminal domain"/>
    <property type="match status" value="1"/>
</dbReference>
<gene>
    <name evidence="6" type="ORF">DFR70_105475</name>
</gene>
<dbReference type="RefSeq" id="WP_051186964.1">
    <property type="nucleotide sequence ID" value="NZ_QJKF01000005.1"/>
</dbReference>
<organism evidence="6 7">
    <name type="scientific">Nocardia tenerifensis</name>
    <dbReference type="NCBI Taxonomy" id="228006"/>
    <lineage>
        <taxon>Bacteria</taxon>
        <taxon>Bacillati</taxon>
        <taxon>Actinomycetota</taxon>
        <taxon>Actinomycetes</taxon>
        <taxon>Mycobacteriales</taxon>
        <taxon>Nocardiaceae</taxon>
        <taxon>Nocardia</taxon>
    </lineage>
</organism>
<keyword evidence="1" id="KW-0805">Transcription regulation</keyword>
<evidence type="ECO:0000256" key="4">
    <source>
        <dbReference type="PROSITE-ProRule" id="PRU00335"/>
    </source>
</evidence>
<dbReference type="Proteomes" id="UP000247569">
    <property type="component" value="Unassembled WGS sequence"/>
</dbReference>
<proteinExistence type="predicted"/>
<dbReference type="InterPro" id="IPR011075">
    <property type="entry name" value="TetR_C"/>
</dbReference>
<dbReference type="AlphaFoldDB" id="A0A318K5A6"/>
<dbReference type="EMBL" id="QJKF01000005">
    <property type="protein sequence ID" value="PXX64290.1"/>
    <property type="molecule type" value="Genomic_DNA"/>
</dbReference>
<dbReference type="Pfam" id="PF16859">
    <property type="entry name" value="TetR_C_11"/>
    <property type="match status" value="1"/>
</dbReference>
<dbReference type="InterPro" id="IPR036271">
    <property type="entry name" value="Tet_transcr_reg_TetR-rel_C_sf"/>
</dbReference>
<dbReference type="Pfam" id="PF00440">
    <property type="entry name" value="TetR_N"/>
    <property type="match status" value="1"/>
</dbReference>
<feature type="DNA-binding region" description="H-T-H motif" evidence="4">
    <location>
        <begin position="37"/>
        <end position="56"/>
    </location>
</feature>
<evidence type="ECO:0000256" key="2">
    <source>
        <dbReference type="ARBA" id="ARBA00023125"/>
    </source>
</evidence>
<dbReference type="InterPro" id="IPR009057">
    <property type="entry name" value="Homeodomain-like_sf"/>
</dbReference>
<keyword evidence="7" id="KW-1185">Reference proteome</keyword>
<sequence>MSKPKQAGGRPRDGRVDHAIAAAVRSLLGEQSYATLTVDAVAARAGISKATIYRRYATKQEMIFAVLLHDLNEAPPADTGSLRGDITALTTRIGDQLARSAAGVMAGLLADIHADEALSARFTDSYLAVERSVITTLLDRAVARGELPHRPDPALVHALLLGPLFAWQIMLNEDPTRTTLLADAVARSVTNALTSGALTNPAGIEKASVRQSH</sequence>
<protein>
    <submittedName>
        <fullName evidence="6">TetR family transcriptional regulator</fullName>
    </submittedName>
</protein>
<accession>A0A318K5A6</accession>
<evidence type="ECO:0000313" key="6">
    <source>
        <dbReference type="EMBL" id="PXX64290.1"/>
    </source>
</evidence>